<proteinExistence type="predicted"/>
<dbReference type="PANTHER" id="PTHR43179">
    <property type="entry name" value="RHAMNOSYLTRANSFERASE WBBL"/>
    <property type="match status" value="1"/>
</dbReference>
<dbReference type="RefSeq" id="WP_005616856.1">
    <property type="nucleotide sequence ID" value="NZ_CP015230.1"/>
</dbReference>
<dbReference type="Pfam" id="PF00535">
    <property type="entry name" value="Glycos_transf_2"/>
    <property type="match status" value="1"/>
</dbReference>
<dbReference type="STRING" id="1265309.K529_000445"/>
<dbReference type="KEGG" id="rmb:K529_000445"/>
<gene>
    <name evidence="2" type="ORF">K529_000445</name>
</gene>
<dbReference type="PANTHER" id="PTHR43179:SF7">
    <property type="entry name" value="RHAMNOSYLTRANSFERASE WBBL"/>
    <property type="match status" value="1"/>
</dbReference>
<dbReference type="InterPro" id="IPR001173">
    <property type="entry name" value="Glyco_trans_2-like"/>
</dbReference>
<dbReference type="Proteomes" id="UP000013243">
    <property type="component" value="Chromosome"/>
</dbReference>
<keyword evidence="2" id="KW-0808">Transferase</keyword>
<dbReference type="InterPro" id="IPR029044">
    <property type="entry name" value="Nucleotide-diphossugar_trans"/>
</dbReference>
<evidence type="ECO:0000259" key="1">
    <source>
        <dbReference type="Pfam" id="PF00535"/>
    </source>
</evidence>
<dbReference type="GeneID" id="28248255"/>
<feature type="domain" description="Glycosyltransferase 2-like" evidence="1">
    <location>
        <begin position="6"/>
        <end position="164"/>
    </location>
</feature>
<dbReference type="GO" id="GO:0016740">
    <property type="term" value="F:transferase activity"/>
    <property type="evidence" value="ECO:0007669"/>
    <property type="project" value="UniProtKB-KW"/>
</dbReference>
<reference evidence="2 3" key="1">
    <citation type="journal article" date="2016" name="ISME J.">
        <title>Global occurrence and heterogeneity of the Roseobacter-clade species Ruegeria mobilis.</title>
        <authorList>
            <person name="Sonnenschein E."/>
            <person name="Gram L."/>
        </authorList>
    </citation>
    <scope>NUCLEOTIDE SEQUENCE [LARGE SCALE GENOMIC DNA]</scope>
    <source>
        <strain evidence="2 3">F1926</strain>
    </source>
</reference>
<sequence>MTRVTLVTVAYNSTAVLPTLLASVPENVTCIVVDNGSNDPSATRALTEHYGAELIISERNIGFGPGCNLGAAQATSEFLFFVNPDAQLTPGAVDALLAAADAHPEACAFNPRLREGNGKIAFKRRSKLLAKSQWLSRSAAQTDCEIPVLQGSAIFVRREAFEQVQGFDPNIFLYHEDDDLSLRLQKSCGALRLVTTAEVVHLFGESTVRSPQTAALKAWYMGQSRVYACRKHGMPNAFGTALREALAQLLSPVTLLSRRKRAKNWAYLRGIWNARNAQDAKRPFQPTP</sequence>
<dbReference type="OrthoDB" id="9771846at2"/>
<protein>
    <submittedName>
        <fullName evidence="2">Glycosyl transferase</fullName>
    </submittedName>
</protein>
<dbReference type="SUPFAM" id="SSF53448">
    <property type="entry name" value="Nucleotide-diphospho-sugar transferases"/>
    <property type="match status" value="1"/>
</dbReference>
<name>A0A1B0ZY86_9RHOB</name>
<dbReference type="CDD" id="cd04186">
    <property type="entry name" value="GT_2_like_c"/>
    <property type="match status" value="1"/>
</dbReference>
<evidence type="ECO:0000313" key="3">
    <source>
        <dbReference type="Proteomes" id="UP000013243"/>
    </source>
</evidence>
<dbReference type="Gene3D" id="3.90.550.10">
    <property type="entry name" value="Spore Coat Polysaccharide Biosynthesis Protein SpsA, Chain A"/>
    <property type="match status" value="1"/>
</dbReference>
<organism evidence="2 3">
    <name type="scientific">Tritonibacter mobilis F1926</name>
    <dbReference type="NCBI Taxonomy" id="1265309"/>
    <lineage>
        <taxon>Bacteria</taxon>
        <taxon>Pseudomonadati</taxon>
        <taxon>Pseudomonadota</taxon>
        <taxon>Alphaproteobacteria</taxon>
        <taxon>Rhodobacterales</taxon>
        <taxon>Paracoccaceae</taxon>
        <taxon>Tritonibacter</taxon>
    </lineage>
</organism>
<evidence type="ECO:0000313" key="2">
    <source>
        <dbReference type="EMBL" id="ANP39226.1"/>
    </source>
</evidence>
<dbReference type="EMBL" id="CP015230">
    <property type="protein sequence ID" value="ANP39226.1"/>
    <property type="molecule type" value="Genomic_DNA"/>
</dbReference>
<accession>A0A1B0ZY86</accession>
<dbReference type="AlphaFoldDB" id="A0A1B0ZY86"/>